<evidence type="ECO:0000256" key="9">
    <source>
        <dbReference type="ARBA" id="ARBA00023196"/>
    </source>
</evidence>
<dbReference type="InterPro" id="IPR000194">
    <property type="entry name" value="ATPase_F1/V1/A1_a/bsu_nucl-bd"/>
</dbReference>
<comment type="catalytic activity">
    <reaction evidence="11">
        <text>ATP + H2O + 4 H(+)(in) = ADP + phosphate + 5 H(+)(out)</text>
        <dbReference type="Rhea" id="RHEA:57720"/>
        <dbReference type="ChEBI" id="CHEBI:15377"/>
        <dbReference type="ChEBI" id="CHEBI:15378"/>
        <dbReference type="ChEBI" id="CHEBI:30616"/>
        <dbReference type="ChEBI" id="CHEBI:43474"/>
        <dbReference type="ChEBI" id="CHEBI:456216"/>
        <dbReference type="EC" id="7.1.2.2"/>
    </reaction>
</comment>
<dbReference type="GO" id="GO:0005524">
    <property type="term" value="F:ATP binding"/>
    <property type="evidence" value="ECO:0007669"/>
    <property type="project" value="UniProtKB-UniRule"/>
</dbReference>
<dbReference type="FunFam" id="3.40.50.300:FF:000004">
    <property type="entry name" value="ATP synthase subunit beta"/>
    <property type="match status" value="1"/>
</dbReference>
<evidence type="ECO:0000256" key="8">
    <source>
        <dbReference type="ARBA" id="ARBA00023136"/>
    </source>
</evidence>
<keyword evidence="3 11" id="KW-0813">Transport</keyword>
<dbReference type="CDD" id="cd18115">
    <property type="entry name" value="ATP-synt_F1_beta_N"/>
    <property type="match status" value="1"/>
</dbReference>
<dbReference type="PANTHER" id="PTHR15184">
    <property type="entry name" value="ATP SYNTHASE"/>
    <property type="match status" value="1"/>
</dbReference>
<dbReference type="HAMAP" id="MF_01347">
    <property type="entry name" value="ATP_synth_beta_bact"/>
    <property type="match status" value="1"/>
</dbReference>
<dbReference type="PANTHER" id="PTHR15184:SF71">
    <property type="entry name" value="ATP SYNTHASE SUBUNIT BETA, MITOCHONDRIAL"/>
    <property type="match status" value="1"/>
</dbReference>
<evidence type="ECO:0000313" key="14">
    <source>
        <dbReference type="Proteomes" id="UP000177208"/>
    </source>
</evidence>
<dbReference type="FunFam" id="1.10.1140.10:FF:000001">
    <property type="entry name" value="ATP synthase subunit beta"/>
    <property type="match status" value="1"/>
</dbReference>
<comment type="similarity">
    <text evidence="2 11">Belongs to the ATPase alpha/beta chains family.</text>
</comment>
<dbReference type="SUPFAM" id="SSF52540">
    <property type="entry name" value="P-loop containing nucleoside triphosphate hydrolases"/>
    <property type="match status" value="1"/>
</dbReference>
<dbReference type="InterPro" id="IPR024034">
    <property type="entry name" value="ATPase_F1/V1_b/a_C"/>
</dbReference>
<dbReference type="NCBIfam" id="TIGR01039">
    <property type="entry name" value="atpD"/>
    <property type="match status" value="1"/>
</dbReference>
<evidence type="ECO:0000256" key="3">
    <source>
        <dbReference type="ARBA" id="ARBA00022448"/>
    </source>
</evidence>
<feature type="binding site" evidence="11">
    <location>
        <begin position="151"/>
        <end position="158"/>
    </location>
    <ligand>
        <name>ATP</name>
        <dbReference type="ChEBI" id="CHEBI:30616"/>
    </ligand>
</feature>
<evidence type="ECO:0000259" key="12">
    <source>
        <dbReference type="SMART" id="SM00382"/>
    </source>
</evidence>
<dbReference type="CDD" id="cd18110">
    <property type="entry name" value="ATP-synt_F1_beta_C"/>
    <property type="match status" value="1"/>
</dbReference>
<dbReference type="Pfam" id="PF00006">
    <property type="entry name" value="ATP-synt_ab"/>
    <property type="match status" value="1"/>
</dbReference>
<comment type="subcellular location">
    <subcellularLocation>
        <location evidence="11">Cell membrane</location>
        <topology evidence="11">Peripheral membrane protein</topology>
    </subcellularLocation>
    <subcellularLocation>
        <location evidence="1">Membrane</location>
        <topology evidence="1">Peripheral membrane protein</topology>
    </subcellularLocation>
</comment>
<comment type="caution">
    <text evidence="13">The sequence shown here is derived from an EMBL/GenBank/DDBJ whole genome shotgun (WGS) entry which is preliminary data.</text>
</comment>
<dbReference type="SMART" id="SM00382">
    <property type="entry name" value="AAA"/>
    <property type="match status" value="1"/>
</dbReference>
<accession>A0A1F7GEP1</accession>
<feature type="domain" description="AAA+ ATPase" evidence="12">
    <location>
        <begin position="143"/>
        <end position="328"/>
    </location>
</feature>
<keyword evidence="11" id="KW-1003">Cell membrane</keyword>
<dbReference type="GO" id="GO:0046933">
    <property type="term" value="F:proton-transporting ATP synthase activity, rotational mechanism"/>
    <property type="evidence" value="ECO:0007669"/>
    <property type="project" value="UniProtKB-UniRule"/>
</dbReference>
<dbReference type="InterPro" id="IPR005722">
    <property type="entry name" value="ATP_synth_F1_bsu"/>
</dbReference>
<dbReference type="InterPro" id="IPR027417">
    <property type="entry name" value="P-loop_NTPase"/>
</dbReference>
<dbReference type="InterPro" id="IPR003593">
    <property type="entry name" value="AAA+_ATPase"/>
</dbReference>
<name>A0A1F7GEP1_9BACT</name>
<sequence>MIEGKITAVRNVVIDAEFPEKETPKIYDALIVEDKNIGKLVLEVQAILDQGKVRALAMGNVYGLKRGMRIVNTGKAIEVPVGEETLGRIFDVLGNVIDEKKDVKRDKMMIIHRFPPTLVQQSVEQRVFETGIKVIDLIAPFVKGGKVAVFGGAGVGKTVLIQELIHNVAKAHQGVSVFAGVGERTREGNDLWNEMKESKVIDKTALVFGQMNEPPGNRLRVALTGVTMAEYFRDEKGMDVLLFIDNIFRFAQAGSEVSALLGRIPSAVGYQPTLASEMAALEERITSTTQGSITSIQAVYVPADDYTDPAPVTTFSHLDASLSLERSLAEQGLFPAIDPLTSASRILDPEVVGEDHYNAAKGVLKTLQRYKDLQDIIAILGMEELSEEDKLTVGRARKIQRFLTQPMAVAEPFTGRPGKYVAIEDTVNGFREILEGKHDGKSETGFYMVGGIEEVK</sequence>
<evidence type="ECO:0000256" key="1">
    <source>
        <dbReference type="ARBA" id="ARBA00004170"/>
    </source>
</evidence>
<gene>
    <name evidence="11" type="primary">atpD</name>
    <name evidence="13" type="ORF">A2774_04240</name>
</gene>
<keyword evidence="6 11" id="KW-1278">Translocase</keyword>
<dbReference type="PROSITE" id="PS00152">
    <property type="entry name" value="ATPASE_ALPHA_BETA"/>
    <property type="match status" value="1"/>
</dbReference>
<evidence type="ECO:0000256" key="2">
    <source>
        <dbReference type="ARBA" id="ARBA00008936"/>
    </source>
</evidence>
<dbReference type="GO" id="GO:0045259">
    <property type="term" value="C:proton-transporting ATP synthase complex"/>
    <property type="evidence" value="ECO:0007669"/>
    <property type="project" value="UniProtKB-KW"/>
</dbReference>
<evidence type="ECO:0000256" key="6">
    <source>
        <dbReference type="ARBA" id="ARBA00022967"/>
    </source>
</evidence>
<reference evidence="13 14" key="1">
    <citation type="journal article" date="2016" name="Nat. Commun.">
        <title>Thousands of microbial genomes shed light on interconnected biogeochemical processes in an aquifer system.</title>
        <authorList>
            <person name="Anantharaman K."/>
            <person name="Brown C.T."/>
            <person name="Hug L.A."/>
            <person name="Sharon I."/>
            <person name="Castelle C.J."/>
            <person name="Probst A.J."/>
            <person name="Thomas B.C."/>
            <person name="Singh A."/>
            <person name="Wilkins M.J."/>
            <person name="Karaoz U."/>
            <person name="Brodie E.L."/>
            <person name="Williams K.H."/>
            <person name="Hubbard S.S."/>
            <person name="Banfield J.F."/>
        </authorList>
    </citation>
    <scope>NUCLEOTIDE SEQUENCE [LARGE SCALE GENOMIC DNA]</scope>
</reference>
<organism evidence="13 14">
    <name type="scientific">Candidatus Roizmanbacteria bacterium RIFCSPHIGHO2_01_FULL_39_12c</name>
    <dbReference type="NCBI Taxonomy" id="1802031"/>
    <lineage>
        <taxon>Bacteria</taxon>
        <taxon>Candidatus Roizmaniibacteriota</taxon>
    </lineage>
</organism>
<keyword evidence="4 11" id="KW-0547">Nucleotide-binding</keyword>
<protein>
    <recommendedName>
        <fullName evidence="11">ATP synthase subunit beta</fullName>
        <ecNumber evidence="11">7.1.2.2</ecNumber>
    </recommendedName>
    <alternativeName>
        <fullName evidence="11">ATP synthase F1 sector subunit beta</fullName>
    </alternativeName>
    <alternativeName>
        <fullName evidence="11">F-ATPase subunit beta</fullName>
    </alternativeName>
</protein>
<dbReference type="Gene3D" id="2.40.10.170">
    <property type="match status" value="1"/>
</dbReference>
<keyword evidence="10 11" id="KW-0066">ATP synthesis</keyword>
<dbReference type="InterPro" id="IPR004100">
    <property type="entry name" value="ATPase_F1/V1/A1_a/bsu_N"/>
</dbReference>
<dbReference type="Pfam" id="PF22919">
    <property type="entry name" value="ATP-synt_VA_C"/>
    <property type="match status" value="1"/>
</dbReference>
<evidence type="ECO:0000256" key="5">
    <source>
        <dbReference type="ARBA" id="ARBA00022840"/>
    </source>
</evidence>
<dbReference type="Pfam" id="PF02874">
    <property type="entry name" value="ATP-synt_ab_N"/>
    <property type="match status" value="1"/>
</dbReference>
<evidence type="ECO:0000256" key="4">
    <source>
        <dbReference type="ARBA" id="ARBA00022741"/>
    </source>
</evidence>
<keyword evidence="7 11" id="KW-0406">Ion transport</keyword>
<evidence type="ECO:0000256" key="10">
    <source>
        <dbReference type="ARBA" id="ARBA00023310"/>
    </source>
</evidence>
<comment type="function">
    <text evidence="11">Produces ATP from ADP in the presence of a proton gradient across the membrane. The catalytic sites are hosted primarily by the beta subunits.</text>
</comment>
<dbReference type="InterPro" id="IPR055190">
    <property type="entry name" value="ATP-synt_VA_C"/>
</dbReference>
<keyword evidence="9 11" id="KW-0139">CF(1)</keyword>
<dbReference type="EC" id="7.1.2.2" evidence="11"/>
<keyword evidence="8 11" id="KW-0472">Membrane</keyword>
<dbReference type="EMBL" id="MFZG01000009">
    <property type="protein sequence ID" value="OGK17378.1"/>
    <property type="molecule type" value="Genomic_DNA"/>
</dbReference>
<dbReference type="CDD" id="cd01133">
    <property type="entry name" value="F1-ATPase_beta_CD"/>
    <property type="match status" value="1"/>
</dbReference>
<proteinExistence type="inferred from homology"/>
<dbReference type="SUPFAM" id="SSF47917">
    <property type="entry name" value="C-terminal domain of alpha and beta subunits of F1 ATP synthase"/>
    <property type="match status" value="1"/>
</dbReference>
<keyword evidence="5 11" id="KW-0067">ATP-binding</keyword>
<evidence type="ECO:0000256" key="11">
    <source>
        <dbReference type="HAMAP-Rule" id="MF_01347"/>
    </source>
</evidence>
<dbReference type="Gene3D" id="3.40.50.300">
    <property type="entry name" value="P-loop containing nucleotide triphosphate hydrolases"/>
    <property type="match status" value="1"/>
</dbReference>
<dbReference type="GO" id="GO:0005886">
    <property type="term" value="C:plasma membrane"/>
    <property type="evidence" value="ECO:0007669"/>
    <property type="project" value="UniProtKB-SubCell"/>
</dbReference>
<dbReference type="InterPro" id="IPR050053">
    <property type="entry name" value="ATPase_alpha/beta_chains"/>
</dbReference>
<dbReference type="Proteomes" id="UP000177208">
    <property type="component" value="Unassembled WGS sequence"/>
</dbReference>
<evidence type="ECO:0000313" key="13">
    <source>
        <dbReference type="EMBL" id="OGK17378.1"/>
    </source>
</evidence>
<dbReference type="AlphaFoldDB" id="A0A1F7GEP1"/>
<evidence type="ECO:0000256" key="7">
    <source>
        <dbReference type="ARBA" id="ARBA00023065"/>
    </source>
</evidence>
<dbReference type="Gene3D" id="1.10.1140.10">
    <property type="entry name" value="Bovine Mitochondrial F1-atpase, Atp Synthase Beta Chain, Chain D, domain 3"/>
    <property type="match status" value="1"/>
</dbReference>
<dbReference type="InterPro" id="IPR036121">
    <property type="entry name" value="ATPase_F1/V1/A1_a/bsu_N_sf"/>
</dbReference>
<dbReference type="InterPro" id="IPR020003">
    <property type="entry name" value="ATPase_a/bsu_AS"/>
</dbReference>
<keyword evidence="11" id="KW-0375">Hydrogen ion transport</keyword>
<dbReference type="SUPFAM" id="SSF50615">
    <property type="entry name" value="N-terminal domain of alpha and beta subunits of F1 ATP synthase"/>
    <property type="match status" value="1"/>
</dbReference>